<dbReference type="NCBIfam" id="TIGR00436">
    <property type="entry name" value="era"/>
    <property type="match status" value="1"/>
</dbReference>
<feature type="domain" description="KH type-2" evidence="6">
    <location>
        <begin position="235"/>
        <end position="320"/>
    </location>
</feature>
<dbReference type="AlphaFoldDB" id="A0A6J7JPE0"/>
<keyword evidence="4" id="KW-0342">GTP-binding</keyword>
<dbReference type="CDD" id="cd22534">
    <property type="entry name" value="KH-II_Era"/>
    <property type="match status" value="1"/>
</dbReference>
<dbReference type="EMBL" id="CAFBMK010000283">
    <property type="protein sequence ID" value="CAB4945286.1"/>
    <property type="molecule type" value="Genomic_DNA"/>
</dbReference>
<evidence type="ECO:0000313" key="8">
    <source>
        <dbReference type="EMBL" id="CAB4945286.1"/>
    </source>
</evidence>
<dbReference type="InterPro" id="IPR004044">
    <property type="entry name" value="KH_dom_type_2"/>
</dbReference>
<dbReference type="Gene3D" id="3.40.50.300">
    <property type="entry name" value="P-loop containing nucleotide triphosphate hydrolases"/>
    <property type="match status" value="1"/>
</dbReference>
<dbReference type="PANTHER" id="PTHR42698:SF1">
    <property type="entry name" value="GTPASE ERA, MITOCHONDRIAL"/>
    <property type="match status" value="1"/>
</dbReference>
<keyword evidence="2" id="KW-0547">Nucleotide-binding</keyword>
<evidence type="ECO:0000259" key="6">
    <source>
        <dbReference type="PROSITE" id="PS50823"/>
    </source>
</evidence>
<dbReference type="InterPro" id="IPR015946">
    <property type="entry name" value="KH_dom-like_a/b"/>
</dbReference>
<sequence length="335" mass="36547">MNAEDEGRTGPESYGPGDGVELPVPVFDPDEAPLTDPDLDPDAKRSGFVAFAGRPNAGKSTLTNALVGAKVAITSDKPQTTRRAIRGVLTREDAQIVLVDLPGVQRPKDSLTGRMQRRVDSEIREADVTLLVLNGEEGVGPGDRYIASQLRETRGPTVIAVNKVDRLNRAETMAVLVAAAELEIGEDVFPISAKSGVGVQPLLEHLVGLLPKGPFYFPVDESSDQPQHVLLAELVREQILRRTFQEVPHAVEVQIEEIEKPGKDLHVVVANAWVESPSQKGILIGAGGKMVRTIGTAARKELERELGTRVHLDLQVKVRRNWRSDDTLLDRLEID</sequence>
<dbReference type="GO" id="GO:0005525">
    <property type="term" value="F:GTP binding"/>
    <property type="evidence" value="ECO:0007669"/>
    <property type="project" value="UniProtKB-KW"/>
</dbReference>
<dbReference type="HAMAP" id="MF_00367">
    <property type="entry name" value="GTPase_Era"/>
    <property type="match status" value="1"/>
</dbReference>
<feature type="domain" description="Era-type G" evidence="7">
    <location>
        <begin position="45"/>
        <end position="212"/>
    </location>
</feature>
<dbReference type="InterPro" id="IPR006073">
    <property type="entry name" value="GTP-bd"/>
</dbReference>
<dbReference type="Pfam" id="PF07650">
    <property type="entry name" value="KH_2"/>
    <property type="match status" value="1"/>
</dbReference>
<evidence type="ECO:0000259" key="7">
    <source>
        <dbReference type="PROSITE" id="PS51713"/>
    </source>
</evidence>
<dbReference type="GO" id="GO:0000028">
    <property type="term" value="P:ribosomal small subunit assembly"/>
    <property type="evidence" value="ECO:0007669"/>
    <property type="project" value="TreeGrafter"/>
</dbReference>
<dbReference type="InterPro" id="IPR005225">
    <property type="entry name" value="Small_GTP-bd"/>
</dbReference>
<dbReference type="InterPro" id="IPR005662">
    <property type="entry name" value="GTPase_Era-like"/>
</dbReference>
<reference evidence="8" key="1">
    <citation type="submission" date="2020-05" db="EMBL/GenBank/DDBJ databases">
        <authorList>
            <person name="Chiriac C."/>
            <person name="Salcher M."/>
            <person name="Ghai R."/>
            <person name="Kavagutti S V."/>
        </authorList>
    </citation>
    <scope>NUCLEOTIDE SEQUENCE</scope>
</reference>
<dbReference type="PROSITE" id="PS50823">
    <property type="entry name" value="KH_TYPE_2"/>
    <property type="match status" value="1"/>
</dbReference>
<evidence type="ECO:0000256" key="4">
    <source>
        <dbReference type="ARBA" id="ARBA00023134"/>
    </source>
</evidence>
<dbReference type="NCBIfam" id="TIGR00231">
    <property type="entry name" value="small_GTP"/>
    <property type="match status" value="1"/>
</dbReference>
<proteinExistence type="inferred from homology"/>
<dbReference type="GO" id="GO:0005829">
    <property type="term" value="C:cytosol"/>
    <property type="evidence" value="ECO:0007669"/>
    <property type="project" value="TreeGrafter"/>
</dbReference>
<dbReference type="SUPFAM" id="SSF54814">
    <property type="entry name" value="Prokaryotic type KH domain (KH-domain type II)"/>
    <property type="match status" value="1"/>
</dbReference>
<comment type="similarity">
    <text evidence="1">Belongs to the TRAFAC class TrmE-Era-EngA-EngB-Septin-like GTPase superfamily. Era GTPase family.</text>
</comment>
<evidence type="ECO:0000256" key="5">
    <source>
        <dbReference type="SAM" id="MobiDB-lite"/>
    </source>
</evidence>
<dbReference type="PRINTS" id="PR00326">
    <property type="entry name" value="GTP1OBG"/>
</dbReference>
<evidence type="ECO:0000256" key="2">
    <source>
        <dbReference type="ARBA" id="ARBA00022741"/>
    </source>
</evidence>
<accession>A0A6J7JPE0</accession>
<feature type="region of interest" description="Disordered" evidence="5">
    <location>
        <begin position="1"/>
        <end position="41"/>
    </location>
</feature>
<dbReference type="GO" id="GO:0043024">
    <property type="term" value="F:ribosomal small subunit binding"/>
    <property type="evidence" value="ECO:0007669"/>
    <property type="project" value="TreeGrafter"/>
</dbReference>
<dbReference type="GO" id="GO:0019843">
    <property type="term" value="F:rRNA binding"/>
    <property type="evidence" value="ECO:0007669"/>
    <property type="project" value="TreeGrafter"/>
</dbReference>
<dbReference type="PANTHER" id="PTHR42698">
    <property type="entry name" value="GTPASE ERA"/>
    <property type="match status" value="1"/>
</dbReference>
<evidence type="ECO:0000256" key="1">
    <source>
        <dbReference type="ARBA" id="ARBA00007921"/>
    </source>
</evidence>
<name>A0A6J7JPE0_9ZZZZ</name>
<evidence type="ECO:0000256" key="3">
    <source>
        <dbReference type="ARBA" id="ARBA00022884"/>
    </source>
</evidence>
<dbReference type="Gene3D" id="3.30.300.20">
    <property type="match status" value="1"/>
</dbReference>
<dbReference type="PROSITE" id="PS51713">
    <property type="entry name" value="G_ERA"/>
    <property type="match status" value="1"/>
</dbReference>
<dbReference type="SUPFAM" id="SSF52540">
    <property type="entry name" value="P-loop containing nucleoside triphosphate hydrolases"/>
    <property type="match status" value="1"/>
</dbReference>
<feature type="compositionally biased region" description="Acidic residues" evidence="5">
    <location>
        <begin position="28"/>
        <end position="40"/>
    </location>
</feature>
<organism evidence="8">
    <name type="scientific">freshwater metagenome</name>
    <dbReference type="NCBI Taxonomy" id="449393"/>
    <lineage>
        <taxon>unclassified sequences</taxon>
        <taxon>metagenomes</taxon>
        <taxon>ecological metagenomes</taxon>
    </lineage>
</organism>
<protein>
    <submittedName>
        <fullName evidence="8">Unannotated protein</fullName>
    </submittedName>
</protein>
<dbReference type="InterPro" id="IPR030388">
    <property type="entry name" value="G_ERA_dom"/>
</dbReference>
<dbReference type="CDD" id="cd04163">
    <property type="entry name" value="Era"/>
    <property type="match status" value="1"/>
</dbReference>
<dbReference type="NCBIfam" id="NF000908">
    <property type="entry name" value="PRK00089.1"/>
    <property type="match status" value="1"/>
</dbReference>
<dbReference type="InterPro" id="IPR009019">
    <property type="entry name" value="KH_sf_prok-type"/>
</dbReference>
<gene>
    <name evidence="8" type="ORF">UFOPK3564_03183</name>
</gene>
<dbReference type="InterPro" id="IPR027417">
    <property type="entry name" value="P-loop_NTPase"/>
</dbReference>
<keyword evidence="3" id="KW-0694">RNA-binding</keyword>
<dbReference type="Pfam" id="PF01926">
    <property type="entry name" value="MMR_HSR1"/>
    <property type="match status" value="1"/>
</dbReference>